<dbReference type="GO" id="GO:0016787">
    <property type="term" value="F:hydrolase activity"/>
    <property type="evidence" value="ECO:0007669"/>
    <property type="project" value="UniProtKB-KW"/>
</dbReference>
<dbReference type="RefSeq" id="WP_146820224.1">
    <property type="nucleotide sequence ID" value="NZ_CP029077.1"/>
</dbReference>
<evidence type="ECO:0000313" key="4">
    <source>
        <dbReference type="EMBL" id="QED22917.1"/>
    </source>
</evidence>
<dbReference type="InterPro" id="IPR003140">
    <property type="entry name" value="PLipase/COase/thioEstase"/>
</dbReference>
<dbReference type="PANTHER" id="PTHR10655">
    <property type="entry name" value="LYSOPHOSPHOLIPASE-RELATED"/>
    <property type="match status" value="1"/>
</dbReference>
<dbReference type="Pfam" id="PF02230">
    <property type="entry name" value="Abhydrolase_2"/>
    <property type="match status" value="1"/>
</dbReference>
<evidence type="ECO:0000313" key="5">
    <source>
        <dbReference type="Proteomes" id="UP000321934"/>
    </source>
</evidence>
<evidence type="ECO:0000256" key="1">
    <source>
        <dbReference type="ARBA" id="ARBA00006499"/>
    </source>
</evidence>
<dbReference type="Gene3D" id="3.40.50.1820">
    <property type="entry name" value="alpha/beta hydrolase"/>
    <property type="match status" value="1"/>
</dbReference>
<name>A0A5B8XG18_9RICK</name>
<keyword evidence="2" id="KW-0378">Hydrolase</keyword>
<feature type="domain" description="Phospholipase/carboxylesterase/thioesterase" evidence="3">
    <location>
        <begin position="8"/>
        <end position="214"/>
    </location>
</feature>
<accession>A0A5B8XG18</accession>
<gene>
    <name evidence="4" type="ORF">Deia_00105</name>
</gene>
<dbReference type="PANTHER" id="PTHR10655:SF17">
    <property type="entry name" value="LYSOPHOSPHOLIPASE-LIKE PROTEIN 1"/>
    <property type="match status" value="1"/>
</dbReference>
<sequence length="215" mass="24372">MIHSEIGSKNPEKIVIIMHGYGSNKDDMSYVAMDMVNKSQIIKDKVLFLSLDAPFSFEYDPSGNARQWFSLMSRDEDFVYQGLDKAYIILIEYINEMLQKYNLSYGDLFLSGFSQGAMLSLHTGIKIGKKLSGIVYFSGTLARKDDVLKNSIINQDICMIHGDKDDVLPFTYSKIAHKALIEAGWAADLHIIKDMPHTINDECIKIATKFIEKKI</sequence>
<comment type="similarity">
    <text evidence="1">Belongs to the AB hydrolase superfamily. AB hydrolase 2 family.</text>
</comment>
<evidence type="ECO:0000256" key="2">
    <source>
        <dbReference type="ARBA" id="ARBA00022801"/>
    </source>
</evidence>
<dbReference type="SUPFAM" id="SSF53474">
    <property type="entry name" value="alpha/beta-Hydrolases"/>
    <property type="match status" value="1"/>
</dbReference>
<dbReference type="Proteomes" id="UP000321934">
    <property type="component" value="Chromosome"/>
</dbReference>
<proteinExistence type="inferred from homology"/>
<dbReference type="InterPro" id="IPR050565">
    <property type="entry name" value="LYPA1-2/EST-like"/>
</dbReference>
<reference evidence="4 5" key="1">
    <citation type="journal article" date="2019" name="ISME J.">
        <title>Deianiraea, an extracellular bacterium associated with the ciliate Paramecium, suggests an alternative scenario for the evolution of Rickettsiales.</title>
        <authorList>
            <person name="Castelli M."/>
            <person name="Sabaneyeva E."/>
            <person name="Lanzoni O."/>
            <person name="Lebedeva N."/>
            <person name="Floriano A.M."/>
            <person name="Gaiarsa S."/>
            <person name="Benken K."/>
            <person name="Modeo L."/>
            <person name="Bandi C."/>
            <person name="Potekhin A."/>
            <person name="Sassera D."/>
            <person name="Petroni G."/>
        </authorList>
    </citation>
    <scope>NUCLEOTIDE SEQUENCE [LARGE SCALE GENOMIC DNA]</scope>
    <source>
        <strain evidence="4">CyL4-1</strain>
    </source>
</reference>
<evidence type="ECO:0000259" key="3">
    <source>
        <dbReference type="Pfam" id="PF02230"/>
    </source>
</evidence>
<organism evidence="4 5">
    <name type="scientific">Candidatus Deianiraea vastatrix</name>
    <dbReference type="NCBI Taxonomy" id="2163644"/>
    <lineage>
        <taxon>Bacteria</taxon>
        <taxon>Pseudomonadati</taxon>
        <taxon>Pseudomonadota</taxon>
        <taxon>Alphaproteobacteria</taxon>
        <taxon>Rickettsiales</taxon>
        <taxon>Candidatus Deianiraeaceae</taxon>
        <taxon>Candidatus Deianiraea</taxon>
    </lineage>
</organism>
<dbReference type="OrthoDB" id="9801763at2"/>
<protein>
    <submittedName>
        <fullName evidence="4">Phospholipase</fullName>
    </submittedName>
</protein>
<keyword evidence="5" id="KW-1185">Reference proteome</keyword>
<dbReference type="AlphaFoldDB" id="A0A5B8XG18"/>
<dbReference type="InterPro" id="IPR029058">
    <property type="entry name" value="AB_hydrolase_fold"/>
</dbReference>
<dbReference type="EMBL" id="CP029077">
    <property type="protein sequence ID" value="QED22917.1"/>
    <property type="molecule type" value="Genomic_DNA"/>
</dbReference>